<name>A0A397S648_9MOLU</name>
<dbReference type="InParanoid" id="A0A397S648"/>
<dbReference type="Proteomes" id="UP000266506">
    <property type="component" value="Unassembled WGS sequence"/>
</dbReference>
<organism evidence="1 2">
    <name type="scientific">Anaeroplasma bactoclasticum</name>
    <dbReference type="NCBI Taxonomy" id="2088"/>
    <lineage>
        <taxon>Bacteria</taxon>
        <taxon>Bacillati</taxon>
        <taxon>Mycoplasmatota</taxon>
        <taxon>Mollicutes</taxon>
        <taxon>Anaeroplasmatales</taxon>
        <taxon>Anaeroplasmataceae</taxon>
        <taxon>Anaeroplasma</taxon>
    </lineage>
</organism>
<reference evidence="1 2" key="1">
    <citation type="submission" date="2018-08" db="EMBL/GenBank/DDBJ databases">
        <title>Genomic Encyclopedia of Archaeal and Bacterial Type Strains, Phase II (KMG-II): from individual species to whole genera.</title>
        <authorList>
            <person name="Goeker M."/>
        </authorList>
    </citation>
    <scope>NUCLEOTIDE SEQUENCE [LARGE SCALE GENOMIC DNA]</scope>
    <source>
        <strain evidence="1 2">ATCC 27112</strain>
    </source>
</reference>
<evidence type="ECO:0000313" key="1">
    <source>
        <dbReference type="EMBL" id="RIA78201.1"/>
    </source>
</evidence>
<keyword evidence="2" id="KW-1185">Reference proteome</keyword>
<protein>
    <submittedName>
        <fullName evidence="1">Uncharacterized protein</fullName>
    </submittedName>
</protein>
<evidence type="ECO:0000313" key="2">
    <source>
        <dbReference type="Proteomes" id="UP000266506"/>
    </source>
</evidence>
<dbReference type="EMBL" id="QXEV01000003">
    <property type="protein sequence ID" value="RIA78201.1"/>
    <property type="molecule type" value="Genomic_DNA"/>
</dbReference>
<dbReference type="AlphaFoldDB" id="A0A397S648"/>
<sequence>MEDVMTIYEDYASWKKENSTLIQTLVKNKSKSIQRFACVLAVVDYLYLQHEKGKKLSEDEEVIFSTGFDYVYDSFMMIDNILQSDFKGDINEMEKCSQTINLLLYINDFESEITSSSDDNVKKELKKLTDLDEKVNQYLERKENAPDEYFALLNDITDDIFISNNMEVHTVEEIFYEIALEYNIYQEDDFDMFNEVINRQIEKDRKIEKFIA</sequence>
<gene>
    <name evidence="1" type="ORF">EI71_00513</name>
</gene>
<comment type="caution">
    <text evidence="1">The sequence shown here is derived from an EMBL/GenBank/DDBJ whole genome shotgun (WGS) entry which is preliminary data.</text>
</comment>
<dbReference type="OrthoDB" id="384526at2"/>
<proteinExistence type="predicted"/>
<dbReference type="RefSeq" id="WP_119015678.1">
    <property type="nucleotide sequence ID" value="NZ_QXEV01000003.1"/>
</dbReference>
<accession>A0A397S648</accession>